<proteinExistence type="predicted"/>
<accession>A0A5K7ZQ58</accession>
<organism evidence="1 2">
    <name type="scientific">Desulfosarcina widdelii</name>
    <dbReference type="NCBI Taxonomy" id="947919"/>
    <lineage>
        <taxon>Bacteria</taxon>
        <taxon>Pseudomonadati</taxon>
        <taxon>Thermodesulfobacteriota</taxon>
        <taxon>Desulfobacteria</taxon>
        <taxon>Desulfobacterales</taxon>
        <taxon>Desulfosarcinaceae</taxon>
        <taxon>Desulfosarcina</taxon>
    </lineage>
</organism>
<dbReference type="AlphaFoldDB" id="A0A5K7ZQ58"/>
<dbReference type="EMBL" id="AP021875">
    <property type="protein sequence ID" value="BBO79027.1"/>
    <property type="molecule type" value="Genomic_DNA"/>
</dbReference>
<dbReference type="Proteomes" id="UP000427769">
    <property type="component" value="Chromosome"/>
</dbReference>
<reference evidence="1 2" key="1">
    <citation type="submission" date="2019-11" db="EMBL/GenBank/DDBJ databases">
        <title>Comparative genomics of hydrocarbon-degrading Desulfosarcina strains.</title>
        <authorList>
            <person name="Watanabe M."/>
            <person name="Kojima H."/>
            <person name="Fukui M."/>
        </authorList>
    </citation>
    <scope>NUCLEOTIDE SEQUENCE [LARGE SCALE GENOMIC DNA]</scope>
    <source>
        <strain evidence="1 2">PP31</strain>
    </source>
</reference>
<evidence type="ECO:0000313" key="1">
    <source>
        <dbReference type="EMBL" id="BBO79027.1"/>
    </source>
</evidence>
<name>A0A5K7ZQ58_9BACT</name>
<dbReference type="KEGG" id="dwd:DSCW_64440"/>
<evidence type="ECO:0000313" key="2">
    <source>
        <dbReference type="Proteomes" id="UP000427769"/>
    </source>
</evidence>
<keyword evidence="2" id="KW-1185">Reference proteome</keyword>
<gene>
    <name evidence="1" type="ORF">DSCW_64440</name>
</gene>
<sequence length="89" mass="10174">MIAEIGILIASLLNERQYLNMLIRIHIKNGNATSEHARFFFVFDRFAVNHLSRTSYVSTVAKAYPKIRDNQSWQKNGMLAFFLNGQAGP</sequence>
<protein>
    <submittedName>
        <fullName evidence="1">Uncharacterized protein</fullName>
    </submittedName>
</protein>